<dbReference type="AlphaFoldDB" id="A0A397VDG6"/>
<reference evidence="1 2" key="1">
    <citation type="submission" date="2018-06" db="EMBL/GenBank/DDBJ databases">
        <title>Comparative genomics reveals the genomic features of Rhizophagus irregularis, R. cerebriforme, R. diaphanum and Gigaspora rosea, and their symbiotic lifestyle signature.</title>
        <authorList>
            <person name="Morin E."/>
            <person name="San Clemente H."/>
            <person name="Chen E.C.H."/>
            <person name="De La Providencia I."/>
            <person name="Hainaut M."/>
            <person name="Kuo A."/>
            <person name="Kohler A."/>
            <person name="Murat C."/>
            <person name="Tang N."/>
            <person name="Roy S."/>
            <person name="Loubradou J."/>
            <person name="Henrissat B."/>
            <person name="Grigoriev I.V."/>
            <person name="Corradi N."/>
            <person name="Roux C."/>
            <person name="Martin F.M."/>
        </authorList>
    </citation>
    <scope>NUCLEOTIDE SEQUENCE [LARGE SCALE GENOMIC DNA]</scope>
    <source>
        <strain evidence="1 2">DAOM 194757</strain>
    </source>
</reference>
<keyword evidence="2" id="KW-1185">Reference proteome</keyword>
<evidence type="ECO:0000313" key="1">
    <source>
        <dbReference type="EMBL" id="RIB17336.1"/>
    </source>
</evidence>
<protein>
    <submittedName>
        <fullName evidence="1">Uncharacterized protein</fullName>
    </submittedName>
</protein>
<proteinExistence type="predicted"/>
<organism evidence="1 2">
    <name type="scientific">Gigaspora rosea</name>
    <dbReference type="NCBI Taxonomy" id="44941"/>
    <lineage>
        <taxon>Eukaryota</taxon>
        <taxon>Fungi</taxon>
        <taxon>Fungi incertae sedis</taxon>
        <taxon>Mucoromycota</taxon>
        <taxon>Glomeromycotina</taxon>
        <taxon>Glomeromycetes</taxon>
        <taxon>Diversisporales</taxon>
        <taxon>Gigasporaceae</taxon>
        <taxon>Gigaspora</taxon>
    </lineage>
</organism>
<comment type="caution">
    <text evidence="1">The sequence shown here is derived from an EMBL/GenBank/DDBJ whole genome shotgun (WGS) entry which is preliminary data.</text>
</comment>
<name>A0A397VDG6_9GLOM</name>
<gene>
    <name evidence="1" type="ORF">C2G38_2246450</name>
</gene>
<dbReference type="EMBL" id="QKWP01000614">
    <property type="protein sequence ID" value="RIB17336.1"/>
    <property type="molecule type" value="Genomic_DNA"/>
</dbReference>
<evidence type="ECO:0000313" key="2">
    <source>
        <dbReference type="Proteomes" id="UP000266673"/>
    </source>
</evidence>
<dbReference type="OrthoDB" id="2425177at2759"/>
<dbReference type="Proteomes" id="UP000266673">
    <property type="component" value="Unassembled WGS sequence"/>
</dbReference>
<sequence length="109" mass="12370">MSLALSNFTRLLTNRVSDILKNTVTSSPETQNEPDINVPLPSNVVEIKFEDLPSSVELYKLSQNPTFDDNSEFEQATINSQLDSTESNENLITRRVDESEKNVVYPRYS</sequence>
<accession>A0A397VDG6</accession>